<keyword evidence="2" id="KW-1185">Reference proteome</keyword>
<accession>A0AAV2AMU8</accession>
<dbReference type="EMBL" id="CAXIEN010000179">
    <property type="protein sequence ID" value="CAL1284504.1"/>
    <property type="molecule type" value="Genomic_DNA"/>
</dbReference>
<reference evidence="1 2" key="1">
    <citation type="submission" date="2024-04" db="EMBL/GenBank/DDBJ databases">
        <authorList>
            <person name="Rising A."/>
            <person name="Reimegard J."/>
            <person name="Sonavane S."/>
            <person name="Akerstrom W."/>
            <person name="Nylinder S."/>
            <person name="Hedman E."/>
            <person name="Kallberg Y."/>
        </authorList>
    </citation>
    <scope>NUCLEOTIDE SEQUENCE [LARGE SCALE GENOMIC DNA]</scope>
</reference>
<protein>
    <submittedName>
        <fullName evidence="1">Uncharacterized protein</fullName>
    </submittedName>
</protein>
<sequence length="224" mass="24878">MFALLIVRSGRESYGDNAIGYVQVKRDFSTVKAKVTSEHSLRKKAYDVTLLCDEEILSVALHSCAASLAVGKTEKFINYLIENEAHPLPPSDGSFLNKVMDKSMSDKSYDSVLTKYFKEFSDTEALSIHHLLSKFLEVKKNSGTADEFINYCRNNMTETVCNTAAKETFGQSESALWLELQYAGITASKAYEAAYCQILEGCLFETILGTISLKDIAAMTRGKN</sequence>
<dbReference type="PANTHER" id="PTHR39953">
    <property type="entry name" value="RE54151P"/>
    <property type="match status" value="1"/>
</dbReference>
<gene>
    <name evidence="1" type="ORF">LARSCL_LOCUS13187</name>
</gene>
<evidence type="ECO:0000313" key="1">
    <source>
        <dbReference type="EMBL" id="CAL1284504.1"/>
    </source>
</evidence>
<proteinExistence type="predicted"/>
<organism evidence="1 2">
    <name type="scientific">Larinioides sclopetarius</name>
    <dbReference type="NCBI Taxonomy" id="280406"/>
    <lineage>
        <taxon>Eukaryota</taxon>
        <taxon>Metazoa</taxon>
        <taxon>Ecdysozoa</taxon>
        <taxon>Arthropoda</taxon>
        <taxon>Chelicerata</taxon>
        <taxon>Arachnida</taxon>
        <taxon>Araneae</taxon>
        <taxon>Araneomorphae</taxon>
        <taxon>Entelegynae</taxon>
        <taxon>Araneoidea</taxon>
        <taxon>Araneidae</taxon>
        <taxon>Larinioides</taxon>
    </lineage>
</organism>
<comment type="caution">
    <text evidence="1">The sequence shown here is derived from an EMBL/GenBank/DDBJ whole genome shotgun (WGS) entry which is preliminary data.</text>
</comment>
<dbReference type="Proteomes" id="UP001497382">
    <property type="component" value="Unassembled WGS sequence"/>
</dbReference>
<name>A0AAV2AMU8_9ARAC</name>
<dbReference type="AlphaFoldDB" id="A0AAV2AMU8"/>
<evidence type="ECO:0000313" key="2">
    <source>
        <dbReference type="Proteomes" id="UP001497382"/>
    </source>
</evidence>
<dbReference type="PANTHER" id="PTHR39953:SF1">
    <property type="entry name" value="RE54151P"/>
    <property type="match status" value="1"/>
</dbReference>